<feature type="transmembrane region" description="Helical" evidence="10">
    <location>
        <begin position="255"/>
        <end position="275"/>
    </location>
</feature>
<dbReference type="EMBL" id="JAUTDP010000015">
    <property type="protein sequence ID" value="KAK3388457.1"/>
    <property type="molecule type" value="Genomic_DNA"/>
</dbReference>
<feature type="transmembrane region" description="Helical" evidence="10">
    <location>
        <begin position="295"/>
        <end position="314"/>
    </location>
</feature>
<reference evidence="12" key="1">
    <citation type="journal article" date="2023" name="Mol. Phylogenet. Evol.">
        <title>Genome-scale phylogeny and comparative genomics of the fungal order Sordariales.</title>
        <authorList>
            <person name="Hensen N."/>
            <person name="Bonometti L."/>
            <person name="Westerberg I."/>
            <person name="Brannstrom I.O."/>
            <person name="Guillou S."/>
            <person name="Cros-Aarteil S."/>
            <person name="Calhoun S."/>
            <person name="Haridas S."/>
            <person name="Kuo A."/>
            <person name="Mondo S."/>
            <person name="Pangilinan J."/>
            <person name="Riley R."/>
            <person name="LaButti K."/>
            <person name="Andreopoulos B."/>
            <person name="Lipzen A."/>
            <person name="Chen C."/>
            <person name="Yan M."/>
            <person name="Daum C."/>
            <person name="Ng V."/>
            <person name="Clum A."/>
            <person name="Steindorff A."/>
            <person name="Ohm R.A."/>
            <person name="Martin F."/>
            <person name="Silar P."/>
            <person name="Natvig D.O."/>
            <person name="Lalanne C."/>
            <person name="Gautier V."/>
            <person name="Ament-Velasquez S.L."/>
            <person name="Kruys A."/>
            <person name="Hutchinson M.I."/>
            <person name="Powell A.J."/>
            <person name="Barry K."/>
            <person name="Miller A.N."/>
            <person name="Grigoriev I.V."/>
            <person name="Debuchy R."/>
            <person name="Gladieux P."/>
            <person name="Hiltunen Thoren M."/>
            <person name="Johannesson H."/>
        </authorList>
    </citation>
    <scope>NUCLEOTIDE SEQUENCE</scope>
    <source>
        <strain evidence="12">FGSC 1904</strain>
    </source>
</reference>
<dbReference type="InterPro" id="IPR011701">
    <property type="entry name" value="MFS"/>
</dbReference>
<dbReference type="PROSITE" id="PS50850">
    <property type="entry name" value="MFS"/>
    <property type="match status" value="1"/>
</dbReference>
<feature type="transmembrane region" description="Helical" evidence="10">
    <location>
        <begin position="459"/>
        <end position="478"/>
    </location>
</feature>
<feature type="transmembrane region" description="Helical" evidence="10">
    <location>
        <begin position="568"/>
        <end position="586"/>
    </location>
</feature>
<comment type="subcellular location">
    <subcellularLocation>
        <location evidence="1">Cell membrane</location>
        <topology evidence="1">Multi-pass membrane protein</topology>
    </subcellularLocation>
</comment>
<feature type="transmembrane region" description="Helical" evidence="10">
    <location>
        <begin position="428"/>
        <end position="447"/>
    </location>
</feature>
<dbReference type="Gene3D" id="1.20.1250.20">
    <property type="entry name" value="MFS general substrate transporter like domains"/>
    <property type="match status" value="2"/>
</dbReference>
<organism evidence="12 13">
    <name type="scientific">Sordaria brevicollis</name>
    <dbReference type="NCBI Taxonomy" id="83679"/>
    <lineage>
        <taxon>Eukaryota</taxon>
        <taxon>Fungi</taxon>
        <taxon>Dikarya</taxon>
        <taxon>Ascomycota</taxon>
        <taxon>Pezizomycotina</taxon>
        <taxon>Sordariomycetes</taxon>
        <taxon>Sordariomycetidae</taxon>
        <taxon>Sordariales</taxon>
        <taxon>Sordariaceae</taxon>
        <taxon>Sordaria</taxon>
    </lineage>
</organism>
<evidence type="ECO:0000313" key="12">
    <source>
        <dbReference type="EMBL" id="KAK3388457.1"/>
    </source>
</evidence>
<dbReference type="PRINTS" id="PR01036">
    <property type="entry name" value="TCRTETB"/>
</dbReference>
<sequence length="601" mass="65060">MADIKKDETKVDNLAVPQARSQSQSRAPTIAESEDPRGGYNKDVLSDTEGGRTIDETDPEKEQQQPGHALAQQKSNATHKSHTTTIREDGVEYPTGLKLGLITIALCLSVFLMALDNSIIATAIPKITDQFNSLQDVGWYGSAYLLTTAALQLLFGRFYTFFSLKWVYLIAIFIFELGSLICGVANNSTTLIIGRAIAGIGSAGIFSGALIILAYAVPLERRPVYTGFIGSMYGIASVSGPLLGGAFTDEVTWRWCFYINLPIGAVTMLVIGFFFPDPQRERPAEQTWAKTILKFDPFGTAVFMPAIVCLLLALQWGGTTYAWDNWRIIFLFVLFGVLITAFVVIQFRMQDNGTVPPRIIKKRSVWASAIFSFSLGAAFMGSVYYLPIWFQAVKGASAVRSGIMNLPMLLAVVILSVVAGALVSAIGYYAPFMILCSVISSIGYGLLTTFHPDIGSGKWIGYQILVGAGLGMGLQQSLMAVQTVLEISDVSVGTALMVFMQTLGGALFVSIAQNVFTNKLVQYVREYAPGFGNAEDILLLGATSVQKTIAPDLLEGVTRAYNDALTDVFMVFVAMAVVSIVGALLVEWRSVKGKNVEVGLA</sequence>
<feature type="transmembrane region" description="Helical" evidence="10">
    <location>
        <begin position="224"/>
        <end position="243"/>
    </location>
</feature>
<feature type="transmembrane region" description="Helical" evidence="10">
    <location>
        <begin position="406"/>
        <end position="423"/>
    </location>
</feature>
<feature type="region of interest" description="Disordered" evidence="9">
    <location>
        <begin position="1"/>
        <end position="86"/>
    </location>
</feature>
<keyword evidence="5 10" id="KW-0812">Transmembrane</keyword>
<feature type="compositionally biased region" description="Basic and acidic residues" evidence="9">
    <location>
        <begin position="49"/>
        <end position="63"/>
    </location>
</feature>
<feature type="domain" description="Major facilitator superfamily (MFS) profile" evidence="11">
    <location>
        <begin position="102"/>
        <end position="591"/>
    </location>
</feature>
<dbReference type="FunFam" id="1.20.1720.10:FF:000012">
    <property type="entry name" value="MFS toxin efflux pump (AflT)"/>
    <property type="match status" value="1"/>
</dbReference>
<accession>A0AAE0NVF2</accession>
<feature type="transmembrane region" description="Helical" evidence="10">
    <location>
        <begin position="365"/>
        <end position="386"/>
    </location>
</feature>
<feature type="transmembrane region" description="Helical" evidence="10">
    <location>
        <begin position="167"/>
        <end position="186"/>
    </location>
</feature>
<comment type="caution">
    <text evidence="12">The sequence shown here is derived from an EMBL/GenBank/DDBJ whole genome shotgun (WGS) entry which is preliminary data.</text>
</comment>
<feature type="transmembrane region" description="Helical" evidence="10">
    <location>
        <begin position="99"/>
        <end position="125"/>
    </location>
</feature>
<evidence type="ECO:0000256" key="7">
    <source>
        <dbReference type="ARBA" id="ARBA00023136"/>
    </source>
</evidence>
<evidence type="ECO:0000256" key="2">
    <source>
        <dbReference type="ARBA" id="ARBA00007520"/>
    </source>
</evidence>
<evidence type="ECO:0000256" key="5">
    <source>
        <dbReference type="ARBA" id="ARBA00022692"/>
    </source>
</evidence>
<gene>
    <name evidence="12" type="ORF">B0T20DRAFT_364462</name>
</gene>
<evidence type="ECO:0000256" key="4">
    <source>
        <dbReference type="ARBA" id="ARBA00022475"/>
    </source>
</evidence>
<feature type="transmembrane region" description="Helical" evidence="10">
    <location>
        <begin position="490"/>
        <end position="512"/>
    </location>
</feature>
<dbReference type="SUPFAM" id="SSF103473">
    <property type="entry name" value="MFS general substrate transporter"/>
    <property type="match status" value="2"/>
</dbReference>
<evidence type="ECO:0000256" key="10">
    <source>
        <dbReference type="SAM" id="Phobius"/>
    </source>
</evidence>
<dbReference type="GO" id="GO:0005886">
    <property type="term" value="C:plasma membrane"/>
    <property type="evidence" value="ECO:0007669"/>
    <property type="project" value="UniProtKB-SubCell"/>
</dbReference>
<dbReference type="InterPro" id="IPR036259">
    <property type="entry name" value="MFS_trans_sf"/>
</dbReference>
<proteinExistence type="inferred from homology"/>
<keyword evidence="13" id="KW-1185">Reference proteome</keyword>
<evidence type="ECO:0000256" key="9">
    <source>
        <dbReference type="SAM" id="MobiDB-lite"/>
    </source>
</evidence>
<dbReference type="GO" id="GO:0022857">
    <property type="term" value="F:transmembrane transporter activity"/>
    <property type="evidence" value="ECO:0007669"/>
    <property type="project" value="InterPro"/>
</dbReference>
<feature type="transmembrane region" description="Helical" evidence="10">
    <location>
        <begin position="137"/>
        <end position="155"/>
    </location>
</feature>
<evidence type="ECO:0000256" key="6">
    <source>
        <dbReference type="ARBA" id="ARBA00022989"/>
    </source>
</evidence>
<dbReference type="PANTHER" id="PTHR23501">
    <property type="entry name" value="MAJOR FACILITATOR SUPERFAMILY"/>
    <property type="match status" value="1"/>
</dbReference>
<evidence type="ECO:0000259" key="11">
    <source>
        <dbReference type="PROSITE" id="PS50850"/>
    </source>
</evidence>
<name>A0AAE0NVF2_SORBR</name>
<keyword evidence="8" id="KW-0325">Glycoprotein</keyword>
<feature type="compositionally biased region" description="Basic and acidic residues" evidence="9">
    <location>
        <begin position="1"/>
        <end position="11"/>
    </location>
</feature>
<dbReference type="FunFam" id="1.20.1250.20:FF:000489">
    <property type="entry name" value="MFS general substrate transporter"/>
    <property type="match status" value="1"/>
</dbReference>
<dbReference type="Proteomes" id="UP001281003">
    <property type="component" value="Unassembled WGS sequence"/>
</dbReference>
<comment type="similarity">
    <text evidence="2">Belongs to the major facilitator superfamily. TCR/Tet family.</text>
</comment>
<feature type="transmembrane region" description="Helical" evidence="10">
    <location>
        <begin position="192"/>
        <end position="217"/>
    </location>
</feature>
<reference evidence="12" key="2">
    <citation type="submission" date="2023-07" db="EMBL/GenBank/DDBJ databases">
        <authorList>
            <consortium name="Lawrence Berkeley National Laboratory"/>
            <person name="Haridas S."/>
            <person name="Hensen N."/>
            <person name="Bonometti L."/>
            <person name="Westerberg I."/>
            <person name="Brannstrom I.O."/>
            <person name="Guillou S."/>
            <person name="Cros-Aarteil S."/>
            <person name="Calhoun S."/>
            <person name="Kuo A."/>
            <person name="Mondo S."/>
            <person name="Pangilinan J."/>
            <person name="Riley R."/>
            <person name="LaButti K."/>
            <person name="Andreopoulos B."/>
            <person name="Lipzen A."/>
            <person name="Chen C."/>
            <person name="Yanf M."/>
            <person name="Daum C."/>
            <person name="Ng V."/>
            <person name="Clum A."/>
            <person name="Steindorff A."/>
            <person name="Ohm R."/>
            <person name="Martin F."/>
            <person name="Silar P."/>
            <person name="Natvig D."/>
            <person name="Lalanne C."/>
            <person name="Gautier V."/>
            <person name="Ament-velasquez S.L."/>
            <person name="Kruys A."/>
            <person name="Hutchinson M.I."/>
            <person name="Powell A.J."/>
            <person name="Barry K."/>
            <person name="Miller A.N."/>
            <person name="Grigoriev I.V."/>
            <person name="Debuchy R."/>
            <person name="Gladieux P."/>
            <person name="Thoren M.H."/>
            <person name="Johannesson H."/>
        </authorList>
    </citation>
    <scope>NUCLEOTIDE SEQUENCE</scope>
    <source>
        <strain evidence="12">FGSC 1904</strain>
    </source>
</reference>
<feature type="transmembrane region" description="Helical" evidence="10">
    <location>
        <begin position="326"/>
        <end position="345"/>
    </location>
</feature>
<evidence type="ECO:0000313" key="13">
    <source>
        <dbReference type="Proteomes" id="UP001281003"/>
    </source>
</evidence>
<keyword evidence="7 10" id="KW-0472">Membrane</keyword>
<dbReference type="CDD" id="cd17502">
    <property type="entry name" value="MFS_Azr1_MDR_like"/>
    <property type="match status" value="1"/>
</dbReference>
<keyword evidence="4" id="KW-1003">Cell membrane</keyword>
<protein>
    <submittedName>
        <fullName evidence="12">Major facilitator superfamily-domain-containing protein</fullName>
    </submittedName>
</protein>
<keyword evidence="6 10" id="KW-1133">Transmembrane helix</keyword>
<evidence type="ECO:0000256" key="8">
    <source>
        <dbReference type="ARBA" id="ARBA00023180"/>
    </source>
</evidence>
<dbReference type="AlphaFoldDB" id="A0AAE0NVF2"/>
<dbReference type="Pfam" id="PF07690">
    <property type="entry name" value="MFS_1"/>
    <property type="match status" value="1"/>
</dbReference>
<evidence type="ECO:0000256" key="3">
    <source>
        <dbReference type="ARBA" id="ARBA00022448"/>
    </source>
</evidence>
<keyword evidence="3" id="KW-0813">Transport</keyword>
<dbReference type="PANTHER" id="PTHR23501:SF199">
    <property type="entry name" value="MFS EFFLUX TRANSPORTER INPD-RELATED"/>
    <property type="match status" value="1"/>
</dbReference>
<dbReference type="FunFam" id="1.20.1250.20:FF:000196">
    <property type="entry name" value="MFS toxin efflux pump (AflT)"/>
    <property type="match status" value="1"/>
</dbReference>
<dbReference type="InterPro" id="IPR020846">
    <property type="entry name" value="MFS_dom"/>
</dbReference>
<evidence type="ECO:0000256" key="1">
    <source>
        <dbReference type="ARBA" id="ARBA00004651"/>
    </source>
</evidence>